<dbReference type="RefSeq" id="WP_206295054.1">
    <property type="nucleotide sequence ID" value="NZ_CP063458.1"/>
</dbReference>
<dbReference type="EMBL" id="CP063458">
    <property type="protein sequence ID" value="QOV91741.1"/>
    <property type="molecule type" value="Genomic_DNA"/>
</dbReference>
<dbReference type="GO" id="GO:0006508">
    <property type="term" value="P:proteolysis"/>
    <property type="evidence" value="ECO:0007669"/>
    <property type="project" value="UniProtKB-KW"/>
</dbReference>
<dbReference type="AlphaFoldDB" id="A0A7M2X3Y6"/>
<evidence type="ECO:0000313" key="3">
    <source>
        <dbReference type="EMBL" id="QOV91741.1"/>
    </source>
</evidence>
<keyword evidence="4" id="KW-1185">Reference proteome</keyword>
<protein>
    <submittedName>
        <fullName evidence="3">ATP-dependent Clp protease adaptor ClpS</fullName>
    </submittedName>
</protein>
<evidence type="ECO:0000313" key="4">
    <source>
        <dbReference type="Proteomes" id="UP000593765"/>
    </source>
</evidence>
<dbReference type="Pfam" id="PF02617">
    <property type="entry name" value="ClpS"/>
    <property type="match status" value="1"/>
</dbReference>
<dbReference type="PANTHER" id="PTHR33473:SF17">
    <property type="entry name" value="ATP-DEPENDENT CLP PROTEASE ADAPTER PROTEIN CLPS1, CHLOROPLASTIC"/>
    <property type="match status" value="1"/>
</dbReference>
<dbReference type="InterPro" id="IPR022935">
    <property type="entry name" value="ClpS"/>
</dbReference>
<dbReference type="SUPFAM" id="SSF54736">
    <property type="entry name" value="ClpS-like"/>
    <property type="match status" value="1"/>
</dbReference>
<dbReference type="Proteomes" id="UP000593765">
    <property type="component" value="Chromosome"/>
</dbReference>
<reference evidence="3 4" key="1">
    <citation type="submission" date="2020-10" db="EMBL/GenBank/DDBJ databases">
        <title>Wide distribution of Phycisphaera-like planctomycetes from WD2101 soil group in peatlands and genome analysis of the first cultivated representative.</title>
        <authorList>
            <person name="Dedysh S.N."/>
            <person name="Beletsky A.V."/>
            <person name="Ivanova A."/>
            <person name="Kulichevskaya I.S."/>
            <person name="Suzina N.E."/>
            <person name="Philippov D.A."/>
            <person name="Rakitin A.L."/>
            <person name="Mardanov A.V."/>
            <person name="Ravin N.V."/>
        </authorList>
    </citation>
    <scope>NUCLEOTIDE SEQUENCE [LARGE SCALE GENOMIC DNA]</scope>
    <source>
        <strain evidence="3 4">M1803</strain>
    </source>
</reference>
<evidence type="ECO:0000259" key="2">
    <source>
        <dbReference type="Pfam" id="PF02617"/>
    </source>
</evidence>
<feature type="domain" description="Adaptor protein ClpS core" evidence="2">
    <location>
        <begin position="43"/>
        <end position="112"/>
    </location>
</feature>
<sequence length="118" mass="12932">MAEKSKQDEKESAGGDKGGSTATVAPKSKTKPTPRKNPPGLLPLWKVLLHNDDKNNVVFVIETIVELTPLNVQDAEERTVEAHKSGVSLLLTTHKERAELYQEQFTSKGLTVTIEPAK</sequence>
<dbReference type="InterPro" id="IPR014719">
    <property type="entry name" value="Ribosomal_bL12_C/ClpS-like"/>
</dbReference>
<dbReference type="KEGG" id="hbs:IPV69_10430"/>
<proteinExistence type="predicted"/>
<dbReference type="Gene3D" id="3.30.1390.10">
    <property type="match status" value="1"/>
</dbReference>
<dbReference type="PANTHER" id="PTHR33473">
    <property type="entry name" value="ATP-DEPENDENT CLP PROTEASE ADAPTER PROTEIN CLPS1, CHLOROPLASTIC"/>
    <property type="match status" value="1"/>
</dbReference>
<accession>A0A7M2X3Y6</accession>
<dbReference type="GO" id="GO:0030163">
    <property type="term" value="P:protein catabolic process"/>
    <property type="evidence" value="ECO:0007669"/>
    <property type="project" value="InterPro"/>
</dbReference>
<evidence type="ECO:0000256" key="1">
    <source>
        <dbReference type="SAM" id="MobiDB-lite"/>
    </source>
</evidence>
<organism evidence="3 4">
    <name type="scientific">Humisphaera borealis</name>
    <dbReference type="NCBI Taxonomy" id="2807512"/>
    <lineage>
        <taxon>Bacteria</taxon>
        <taxon>Pseudomonadati</taxon>
        <taxon>Planctomycetota</taxon>
        <taxon>Phycisphaerae</taxon>
        <taxon>Tepidisphaerales</taxon>
        <taxon>Tepidisphaeraceae</taxon>
        <taxon>Humisphaera</taxon>
    </lineage>
</organism>
<feature type="compositionally biased region" description="Basic and acidic residues" evidence="1">
    <location>
        <begin position="1"/>
        <end position="14"/>
    </location>
</feature>
<dbReference type="InterPro" id="IPR003769">
    <property type="entry name" value="ClpS_core"/>
</dbReference>
<keyword evidence="3" id="KW-0378">Hydrolase</keyword>
<name>A0A7M2X3Y6_9BACT</name>
<gene>
    <name evidence="3" type="ORF">IPV69_10430</name>
</gene>
<dbReference type="GO" id="GO:0008233">
    <property type="term" value="F:peptidase activity"/>
    <property type="evidence" value="ECO:0007669"/>
    <property type="project" value="UniProtKB-KW"/>
</dbReference>
<feature type="region of interest" description="Disordered" evidence="1">
    <location>
        <begin position="1"/>
        <end position="40"/>
    </location>
</feature>
<keyword evidence="3" id="KW-0645">Protease</keyword>